<dbReference type="GO" id="GO:0016887">
    <property type="term" value="F:ATP hydrolysis activity"/>
    <property type="evidence" value="ECO:0007669"/>
    <property type="project" value="InterPro"/>
</dbReference>
<dbReference type="PROSITE" id="PS50893">
    <property type="entry name" value="ABC_TRANSPORTER_2"/>
    <property type="match status" value="1"/>
</dbReference>
<dbReference type="CDD" id="cd03230">
    <property type="entry name" value="ABC_DR_subfamily_A"/>
    <property type="match status" value="1"/>
</dbReference>
<keyword evidence="5 8" id="KW-0067">ATP-binding</keyword>
<accession>A0AA41Q9B7</accession>
<feature type="domain" description="ABC transporter" evidence="7">
    <location>
        <begin position="4"/>
        <end position="229"/>
    </location>
</feature>
<evidence type="ECO:0000256" key="5">
    <source>
        <dbReference type="ARBA" id="ARBA00022840"/>
    </source>
</evidence>
<protein>
    <submittedName>
        <fullName evidence="8">ABC transporter ATP-binding protein</fullName>
    </submittedName>
</protein>
<evidence type="ECO:0000259" key="7">
    <source>
        <dbReference type="PROSITE" id="PS50893"/>
    </source>
</evidence>
<dbReference type="Proteomes" id="UP001165378">
    <property type="component" value="Unassembled WGS sequence"/>
</dbReference>
<evidence type="ECO:0000256" key="3">
    <source>
        <dbReference type="ARBA" id="ARBA00022448"/>
    </source>
</evidence>
<evidence type="ECO:0000313" key="9">
    <source>
        <dbReference type="Proteomes" id="UP001165378"/>
    </source>
</evidence>
<comment type="similarity">
    <text evidence="2">Belongs to the ABC transporter superfamily.</text>
</comment>
<dbReference type="AlphaFoldDB" id="A0AA41Q9B7"/>
<dbReference type="GO" id="GO:0005886">
    <property type="term" value="C:plasma membrane"/>
    <property type="evidence" value="ECO:0007669"/>
    <property type="project" value="UniProtKB-SubCell"/>
</dbReference>
<keyword evidence="3" id="KW-0813">Transport</keyword>
<comment type="caution">
    <text evidence="8">The sequence shown here is derived from an EMBL/GenBank/DDBJ whole genome shotgun (WGS) entry which is preliminary data.</text>
</comment>
<reference evidence="8" key="1">
    <citation type="submission" date="2022-01" db="EMBL/GenBank/DDBJ databases">
        <title>Genome-Based Taxonomic Classification of the Phylum Actinobacteria.</title>
        <authorList>
            <person name="Gao Y."/>
        </authorList>
    </citation>
    <scope>NUCLEOTIDE SEQUENCE</scope>
    <source>
        <strain evidence="8">KLBMP 8922</strain>
    </source>
</reference>
<dbReference type="Pfam" id="PF00005">
    <property type="entry name" value="ABC_tran"/>
    <property type="match status" value="1"/>
</dbReference>
<dbReference type="InterPro" id="IPR027417">
    <property type="entry name" value="P-loop_NTPase"/>
</dbReference>
<evidence type="ECO:0000256" key="6">
    <source>
        <dbReference type="ARBA" id="ARBA00023251"/>
    </source>
</evidence>
<dbReference type="PANTHER" id="PTHR42711:SF5">
    <property type="entry name" value="ABC TRANSPORTER ATP-BINDING PROTEIN NATA"/>
    <property type="match status" value="1"/>
</dbReference>
<keyword evidence="6" id="KW-0046">Antibiotic resistance</keyword>
<evidence type="ECO:0000256" key="1">
    <source>
        <dbReference type="ARBA" id="ARBA00004202"/>
    </source>
</evidence>
<dbReference type="InterPro" id="IPR003439">
    <property type="entry name" value="ABC_transporter-like_ATP-bd"/>
</dbReference>
<name>A0AA41Q9B7_9ACTN</name>
<dbReference type="PANTHER" id="PTHR42711">
    <property type="entry name" value="ABC TRANSPORTER ATP-BINDING PROTEIN"/>
    <property type="match status" value="1"/>
</dbReference>
<dbReference type="InterPro" id="IPR003593">
    <property type="entry name" value="AAA+_ATPase"/>
</dbReference>
<keyword evidence="4" id="KW-0547">Nucleotide-binding</keyword>
<dbReference type="GO" id="GO:0005524">
    <property type="term" value="F:ATP binding"/>
    <property type="evidence" value="ECO:0007669"/>
    <property type="project" value="UniProtKB-KW"/>
</dbReference>
<proteinExistence type="inferred from homology"/>
<sequence length="297" mass="31804">MNPVEVRGLAKSFGEVRAVCGIDLDVLPGEIVGFLGPNGAGKTTAIRCLLDLIRPTAGTLRLFGEDARRGGVRARRRVAYVPGELRLPPRATAHELLHEVARLRGDCDPVRRAELVGRLGLDPHRPAKTLSTGNRRKVALIAAFMTRADLLILDEPTSGLDPLLQQTFRELVREAKGRGTAVLLSSHVLAEVQRTADRAVILRQGRIIAEGTVADLRGRAAQRVEAVFAGPPPDLAAVPGVTDLAVDGQHVRARLSGPPGPLLAALARADVTAVDIAEPDLDDAFRGLYDDRKEATL</sequence>
<dbReference type="Gene3D" id="3.40.50.300">
    <property type="entry name" value="P-loop containing nucleotide triphosphate hydrolases"/>
    <property type="match status" value="1"/>
</dbReference>
<evidence type="ECO:0000256" key="2">
    <source>
        <dbReference type="ARBA" id="ARBA00005417"/>
    </source>
</evidence>
<comment type="subcellular location">
    <subcellularLocation>
        <location evidence="1">Cell membrane</location>
        <topology evidence="1">Peripheral membrane protein</topology>
    </subcellularLocation>
</comment>
<dbReference type="SMART" id="SM00382">
    <property type="entry name" value="AAA"/>
    <property type="match status" value="1"/>
</dbReference>
<dbReference type="InterPro" id="IPR050763">
    <property type="entry name" value="ABC_transporter_ATP-binding"/>
</dbReference>
<evidence type="ECO:0000256" key="4">
    <source>
        <dbReference type="ARBA" id="ARBA00022741"/>
    </source>
</evidence>
<dbReference type="GO" id="GO:0046677">
    <property type="term" value="P:response to antibiotic"/>
    <property type="evidence" value="ECO:0007669"/>
    <property type="project" value="UniProtKB-KW"/>
</dbReference>
<evidence type="ECO:0000313" key="8">
    <source>
        <dbReference type="EMBL" id="MCF2533813.1"/>
    </source>
</evidence>
<dbReference type="EMBL" id="JAKFHA010000061">
    <property type="protein sequence ID" value="MCF2533813.1"/>
    <property type="molecule type" value="Genomic_DNA"/>
</dbReference>
<dbReference type="RefSeq" id="WP_235058578.1">
    <property type="nucleotide sequence ID" value="NZ_JAKFHA010000061.1"/>
</dbReference>
<gene>
    <name evidence="8" type="ORF">LZ495_42265</name>
</gene>
<keyword evidence="9" id="KW-1185">Reference proteome</keyword>
<dbReference type="SUPFAM" id="SSF52540">
    <property type="entry name" value="P-loop containing nucleoside triphosphate hydrolases"/>
    <property type="match status" value="1"/>
</dbReference>
<organism evidence="8 9">
    <name type="scientific">Yinghuangia soli</name>
    <dbReference type="NCBI Taxonomy" id="2908204"/>
    <lineage>
        <taxon>Bacteria</taxon>
        <taxon>Bacillati</taxon>
        <taxon>Actinomycetota</taxon>
        <taxon>Actinomycetes</taxon>
        <taxon>Kitasatosporales</taxon>
        <taxon>Streptomycetaceae</taxon>
        <taxon>Yinghuangia</taxon>
    </lineage>
</organism>